<reference evidence="2 3" key="1">
    <citation type="submission" date="2017-04" db="EMBL/GenBank/DDBJ databases">
        <authorList>
            <person name="Afonso C.L."/>
            <person name="Miller P.J."/>
            <person name="Scott M.A."/>
            <person name="Spackman E."/>
            <person name="Goraichik I."/>
            <person name="Dimitrov K.M."/>
            <person name="Suarez D.L."/>
            <person name="Swayne D.E."/>
        </authorList>
    </citation>
    <scope>NUCLEOTIDE SEQUENCE [LARGE SCALE GENOMIC DNA]</scope>
    <source>
        <strain evidence="2 3">B5P</strain>
    </source>
</reference>
<feature type="transmembrane region" description="Helical" evidence="1">
    <location>
        <begin position="12"/>
        <end position="32"/>
    </location>
</feature>
<keyword evidence="1" id="KW-1133">Transmembrane helix</keyword>
<dbReference type="Pfam" id="PF04977">
    <property type="entry name" value="DivIC"/>
    <property type="match status" value="1"/>
</dbReference>
<proteinExistence type="predicted"/>
<dbReference type="InterPro" id="IPR007060">
    <property type="entry name" value="FtsL/DivIC"/>
</dbReference>
<sequence length="108" mass="12389">MWTKQRKKRRSGALIVPALATVFLSYFGFHAWHGEFGIYSSYQLVDRKAELEAKLAGLRTERQALEARVLLLQDGTIEKDMLDEQARRALNLTAKDEVMIIRSGRNSH</sequence>
<name>A0A1X7PB76_9HYPH</name>
<organism evidence="2 3">
    <name type="scientific">Mesorhizobium australicum</name>
    <dbReference type="NCBI Taxonomy" id="536018"/>
    <lineage>
        <taxon>Bacteria</taxon>
        <taxon>Pseudomonadati</taxon>
        <taxon>Pseudomonadota</taxon>
        <taxon>Alphaproteobacteria</taxon>
        <taxon>Hyphomicrobiales</taxon>
        <taxon>Phyllobacteriaceae</taxon>
        <taxon>Mesorhizobium</taxon>
    </lineage>
</organism>
<protein>
    <submittedName>
        <fullName evidence="2">Cell division protein FtsB</fullName>
    </submittedName>
</protein>
<keyword evidence="2" id="KW-0131">Cell cycle</keyword>
<dbReference type="OrthoDB" id="9815600at2"/>
<accession>A0A1X7PB76</accession>
<evidence type="ECO:0000313" key="2">
    <source>
        <dbReference type="EMBL" id="SMH48248.1"/>
    </source>
</evidence>
<keyword evidence="1" id="KW-0472">Membrane</keyword>
<evidence type="ECO:0000313" key="3">
    <source>
        <dbReference type="Proteomes" id="UP000193083"/>
    </source>
</evidence>
<dbReference type="EMBL" id="FXBL01000004">
    <property type="protein sequence ID" value="SMH48248.1"/>
    <property type="molecule type" value="Genomic_DNA"/>
</dbReference>
<dbReference type="RefSeq" id="WP_085465498.1">
    <property type="nucleotide sequence ID" value="NZ_FXBL01000004.1"/>
</dbReference>
<dbReference type="Proteomes" id="UP000193083">
    <property type="component" value="Unassembled WGS sequence"/>
</dbReference>
<dbReference type="GO" id="GO:0051301">
    <property type="term" value="P:cell division"/>
    <property type="evidence" value="ECO:0007669"/>
    <property type="project" value="UniProtKB-KW"/>
</dbReference>
<dbReference type="AlphaFoldDB" id="A0A1X7PB76"/>
<evidence type="ECO:0000256" key="1">
    <source>
        <dbReference type="SAM" id="Phobius"/>
    </source>
</evidence>
<keyword evidence="3" id="KW-1185">Reference proteome</keyword>
<gene>
    <name evidence="2" type="ORF">SAMN02982922_3707</name>
</gene>
<keyword evidence="2" id="KW-0132">Cell division</keyword>
<keyword evidence="1" id="KW-0812">Transmembrane</keyword>